<evidence type="ECO:0000313" key="3">
    <source>
        <dbReference type="EMBL" id="KUK63947.1"/>
    </source>
</evidence>
<dbReference type="PANTHER" id="PTHR34351">
    <property type="entry name" value="SLR1927 PROTEIN-RELATED"/>
    <property type="match status" value="1"/>
</dbReference>
<reference evidence="4" key="1">
    <citation type="journal article" date="2015" name="MBio">
        <title>Genome-resolved metagenomic analysis reveals roles for candidate phyla and other microbial community members in biogeochemical transformations in oil reservoirs.</title>
        <authorList>
            <person name="Hu P."/>
            <person name="Tom L."/>
            <person name="Singh A."/>
            <person name="Thomas B.C."/>
            <person name="Baker B.J."/>
            <person name="Piceno Y.M."/>
            <person name="Andersen G.L."/>
            <person name="Banfield J.F."/>
        </authorList>
    </citation>
    <scope>NUCLEOTIDE SEQUENCE [LARGE SCALE GENOMIC DNA]</scope>
    <source>
        <strain evidence="3">62_101</strain>
        <strain evidence="4">63_41</strain>
    </source>
</reference>
<evidence type="ECO:0000313" key="5">
    <source>
        <dbReference type="Proteomes" id="UP000054323"/>
    </source>
</evidence>
<dbReference type="PATRIC" id="fig|2198.3.peg.1433"/>
<keyword evidence="1" id="KW-1133">Transmembrane helix</keyword>
<dbReference type="PANTHER" id="PTHR34351:SF1">
    <property type="entry name" value="SLR1927 PROTEIN"/>
    <property type="match status" value="1"/>
</dbReference>
<feature type="transmembrane region" description="Helical" evidence="1">
    <location>
        <begin position="29"/>
        <end position="51"/>
    </location>
</feature>
<sequence>MHPTPPTYWIAVLIVILGVAAFVLDDAGIYLAAGLLALFLAVRYAVFISAFRSCIDGLTVERSVEPAISRQGSTVTVHTQVAITSAERLSITCRDLIPAGSVLESGTNTVSIDPAAAPAARTTYGLKMLAVGDRDFGGLSIRGEDFFYSATVRYAPDRARAPAIHIFPAPLPVLPRDPPGFGEAESARSSPLHGQSTLWLRAYVEGDDLRRIDWKASARHNRYIVRELSMTAEDSVFIVVDLPDRIHGSEEAMRVVSGAVGSRVESELDRRRDLSLLVFSGGDIIRFFPHAVGREAIWDAVADLGPVERTHHLYRALDDRAALRHCREAGRLHSSCAGERNLAAFSGSLSRIYRAFLDGPEPVVLNNRLFRIFEEAKCQVVDLYSTCDGDLSHLHAVCRQAEQRGVKVRLHTPKAAEAILHRLNSPVEVEVL</sequence>
<evidence type="ECO:0000313" key="4">
    <source>
        <dbReference type="EMBL" id="KUL05686.1"/>
    </source>
</evidence>
<evidence type="ECO:0000256" key="1">
    <source>
        <dbReference type="SAM" id="Phobius"/>
    </source>
</evidence>
<reference evidence="5 6" key="2">
    <citation type="journal article" date="2015" name="MBio">
        <title>Genome-Resolved Metagenomic Analysis Reveals Roles for Candidate Phyla and Other Microbial Community Members in Biogeochemical Transformations in Oil Reservoirs.</title>
        <authorList>
            <person name="Hu P."/>
            <person name="Tom L."/>
            <person name="Singh A."/>
            <person name="Thomas B.C."/>
            <person name="Baker B.J."/>
            <person name="Piceno Y.M."/>
            <person name="Andersen G.L."/>
            <person name="Banfield J.F."/>
        </authorList>
    </citation>
    <scope>NUCLEOTIDE SEQUENCE [LARGE SCALE GENOMIC DNA]</scope>
</reference>
<name>A0A124G696_9EURY</name>
<dbReference type="InterPro" id="IPR002881">
    <property type="entry name" value="DUF58"/>
</dbReference>
<protein>
    <recommendedName>
        <fullName evidence="2">DUF58 domain-containing protein</fullName>
    </recommendedName>
</protein>
<evidence type="ECO:0000259" key="2">
    <source>
        <dbReference type="Pfam" id="PF01882"/>
    </source>
</evidence>
<accession>A0A124G696</accession>
<dbReference type="Proteomes" id="UP000054598">
    <property type="component" value="Unassembled WGS sequence"/>
</dbReference>
<gene>
    <name evidence="3" type="ORF">XD82_0019</name>
    <name evidence="4" type="ORF">XE10_0046</name>
</gene>
<keyword evidence="1" id="KW-0472">Membrane</keyword>
<evidence type="ECO:0000313" key="6">
    <source>
        <dbReference type="Proteomes" id="UP000054598"/>
    </source>
</evidence>
<proteinExistence type="predicted"/>
<dbReference type="AlphaFoldDB" id="A0A124G696"/>
<dbReference type="Proteomes" id="UP000054323">
    <property type="component" value="Unassembled WGS sequence"/>
</dbReference>
<dbReference type="EMBL" id="LGGD01000001">
    <property type="protein sequence ID" value="KUK63947.1"/>
    <property type="molecule type" value="Genomic_DNA"/>
</dbReference>
<organism evidence="4 6">
    <name type="scientific">Methanoculleus marisnigri</name>
    <dbReference type="NCBI Taxonomy" id="2198"/>
    <lineage>
        <taxon>Archaea</taxon>
        <taxon>Methanobacteriati</taxon>
        <taxon>Methanobacteriota</taxon>
        <taxon>Stenosarchaea group</taxon>
        <taxon>Methanomicrobia</taxon>
        <taxon>Methanomicrobiales</taxon>
        <taxon>Methanomicrobiaceae</taxon>
        <taxon>Methanoculleus</taxon>
    </lineage>
</organism>
<keyword evidence="1" id="KW-0812">Transmembrane</keyword>
<feature type="transmembrane region" description="Helical" evidence="1">
    <location>
        <begin position="6"/>
        <end position="24"/>
    </location>
</feature>
<dbReference type="Pfam" id="PF01882">
    <property type="entry name" value="DUF58"/>
    <property type="match status" value="1"/>
</dbReference>
<feature type="domain" description="DUF58" evidence="2">
    <location>
        <begin position="201"/>
        <end position="316"/>
    </location>
</feature>
<dbReference type="EMBL" id="LGHE01000002">
    <property type="protein sequence ID" value="KUL05686.1"/>
    <property type="molecule type" value="Genomic_DNA"/>
</dbReference>
<comment type="caution">
    <text evidence="4">The sequence shown here is derived from an EMBL/GenBank/DDBJ whole genome shotgun (WGS) entry which is preliminary data.</text>
</comment>